<evidence type="ECO:0000313" key="3">
    <source>
        <dbReference type="Proteomes" id="UP000229749"/>
    </source>
</evidence>
<feature type="domain" description="YgjP-like metallopeptidase" evidence="1">
    <location>
        <begin position="100"/>
        <end position="198"/>
    </location>
</feature>
<dbReference type="Gene3D" id="3.30.2010.10">
    <property type="entry name" value="Metalloproteases ('zincins'), catalytic domain"/>
    <property type="match status" value="1"/>
</dbReference>
<name>A0A2M7XHY0_9BACT</name>
<dbReference type="PANTHER" id="PTHR30399:SF1">
    <property type="entry name" value="UTP PYROPHOSPHATASE"/>
    <property type="match status" value="1"/>
</dbReference>
<accession>A0A2M7XHY0</accession>
<dbReference type="Proteomes" id="UP000229749">
    <property type="component" value="Unassembled WGS sequence"/>
</dbReference>
<dbReference type="InterPro" id="IPR002725">
    <property type="entry name" value="YgjP-like_metallopeptidase"/>
</dbReference>
<sequence>MCYYGCIKINEFFKLKEYEVKDMKKIFYKLKRSKRAKRMRLAVYCDGSVVVTGPFGIEQSLIEKFITEKKQWVWDKIKFFKNIDSKVIRTFSHNDYLENKDKALDFVQKRVRFYNKIYGFSFNKIFIKNQKTRWGSCSCKQNLNLNYKILFLPEKLQDYIIVHEMCHLKEFNHSKKFWELVQKALPDYLDIKKELRRHGI</sequence>
<dbReference type="PANTHER" id="PTHR30399">
    <property type="entry name" value="UNCHARACTERIZED PROTEIN YGJP"/>
    <property type="match status" value="1"/>
</dbReference>
<comment type="caution">
    <text evidence="2">The sequence shown here is derived from an EMBL/GenBank/DDBJ whole genome shotgun (WGS) entry which is preliminary data.</text>
</comment>
<dbReference type="InterPro" id="IPR053136">
    <property type="entry name" value="UTP_pyrophosphatase-like"/>
</dbReference>
<gene>
    <name evidence="2" type="ORF">CO172_01375</name>
</gene>
<dbReference type="EMBL" id="PFWS01000020">
    <property type="protein sequence ID" value="PJA47459.1"/>
    <property type="molecule type" value="Genomic_DNA"/>
</dbReference>
<organism evidence="2 3">
    <name type="scientific">Candidatus Uhrbacteria bacterium CG_4_9_14_3_um_filter_36_7</name>
    <dbReference type="NCBI Taxonomy" id="1975033"/>
    <lineage>
        <taxon>Bacteria</taxon>
        <taxon>Candidatus Uhriibacteriota</taxon>
    </lineage>
</organism>
<dbReference type="CDD" id="cd07344">
    <property type="entry name" value="M48_yhfN_like"/>
    <property type="match status" value="1"/>
</dbReference>
<protein>
    <submittedName>
        <fullName evidence="2">Metal-dependent hydrolase</fullName>
    </submittedName>
</protein>
<dbReference type="Pfam" id="PF01863">
    <property type="entry name" value="YgjP-like"/>
    <property type="match status" value="1"/>
</dbReference>
<reference evidence="3" key="1">
    <citation type="submission" date="2017-09" db="EMBL/GenBank/DDBJ databases">
        <title>Depth-based differentiation of microbial function through sediment-hosted aquifers and enrichment of novel symbionts in the deep terrestrial subsurface.</title>
        <authorList>
            <person name="Probst A.J."/>
            <person name="Ladd B."/>
            <person name="Jarett J.K."/>
            <person name="Geller-Mcgrath D.E."/>
            <person name="Sieber C.M.K."/>
            <person name="Emerson J.B."/>
            <person name="Anantharaman K."/>
            <person name="Thomas B.C."/>
            <person name="Malmstrom R."/>
            <person name="Stieglmeier M."/>
            <person name="Klingl A."/>
            <person name="Woyke T."/>
            <person name="Ryan C.M."/>
            <person name="Banfield J.F."/>
        </authorList>
    </citation>
    <scope>NUCLEOTIDE SEQUENCE [LARGE SCALE GENOMIC DNA]</scope>
</reference>
<evidence type="ECO:0000259" key="1">
    <source>
        <dbReference type="Pfam" id="PF01863"/>
    </source>
</evidence>
<keyword evidence="2" id="KW-0378">Hydrolase</keyword>
<dbReference type="GO" id="GO:0016787">
    <property type="term" value="F:hydrolase activity"/>
    <property type="evidence" value="ECO:0007669"/>
    <property type="project" value="UniProtKB-KW"/>
</dbReference>
<evidence type="ECO:0000313" key="2">
    <source>
        <dbReference type="EMBL" id="PJA47459.1"/>
    </source>
</evidence>
<dbReference type="AlphaFoldDB" id="A0A2M7XHY0"/>
<proteinExistence type="predicted"/>